<protein>
    <submittedName>
        <fullName evidence="2">Integrase</fullName>
    </submittedName>
</protein>
<name>A0A2M8KLZ8_9BACT</name>
<dbReference type="Gene3D" id="3.30.420.10">
    <property type="entry name" value="Ribonuclease H-like superfamily/Ribonuclease H"/>
    <property type="match status" value="1"/>
</dbReference>
<evidence type="ECO:0000259" key="1">
    <source>
        <dbReference type="PROSITE" id="PS50994"/>
    </source>
</evidence>
<comment type="caution">
    <text evidence="2">The sequence shown here is derived from an EMBL/GenBank/DDBJ whole genome shotgun (WGS) entry which is preliminary data.</text>
</comment>
<evidence type="ECO:0000313" key="3">
    <source>
        <dbReference type="Proteomes" id="UP000231434"/>
    </source>
</evidence>
<gene>
    <name evidence="2" type="ORF">COU86_01790</name>
</gene>
<dbReference type="PROSITE" id="PS50994">
    <property type="entry name" value="INTEGRASE"/>
    <property type="match status" value="1"/>
</dbReference>
<feature type="domain" description="Integrase catalytic" evidence="1">
    <location>
        <begin position="178"/>
        <end position="363"/>
    </location>
</feature>
<dbReference type="InterPro" id="IPR001584">
    <property type="entry name" value="Integrase_cat-core"/>
</dbReference>
<dbReference type="Proteomes" id="UP000231434">
    <property type="component" value="Unassembled WGS sequence"/>
</dbReference>
<dbReference type="InterPro" id="IPR036397">
    <property type="entry name" value="RNaseH_sf"/>
</dbReference>
<dbReference type="AlphaFoldDB" id="A0A2M8KLZ8"/>
<dbReference type="GO" id="GO:0003676">
    <property type="term" value="F:nucleic acid binding"/>
    <property type="evidence" value="ECO:0007669"/>
    <property type="project" value="InterPro"/>
</dbReference>
<dbReference type="EMBL" id="PFEB01000027">
    <property type="protein sequence ID" value="PJE60920.1"/>
    <property type="molecule type" value="Genomic_DNA"/>
</dbReference>
<dbReference type="InterPro" id="IPR012337">
    <property type="entry name" value="RNaseH-like_sf"/>
</dbReference>
<reference evidence="3" key="1">
    <citation type="submission" date="2017-09" db="EMBL/GenBank/DDBJ databases">
        <title>Depth-based differentiation of microbial function through sediment-hosted aquifers and enrichment of novel symbionts in the deep terrestrial subsurface.</title>
        <authorList>
            <person name="Probst A.J."/>
            <person name="Ladd B."/>
            <person name="Jarett J.K."/>
            <person name="Geller-Mcgrath D.E."/>
            <person name="Sieber C.M.K."/>
            <person name="Emerson J.B."/>
            <person name="Anantharaman K."/>
            <person name="Thomas B.C."/>
            <person name="Malmstrom R."/>
            <person name="Stieglmeier M."/>
            <person name="Klingl A."/>
            <person name="Woyke T."/>
            <person name="Ryan C.M."/>
            <person name="Banfield J.F."/>
        </authorList>
    </citation>
    <scope>NUCLEOTIDE SEQUENCE [LARGE SCALE GENOMIC DNA]</scope>
</reference>
<dbReference type="GO" id="GO:0015074">
    <property type="term" value="P:DNA integration"/>
    <property type="evidence" value="ECO:0007669"/>
    <property type="project" value="InterPro"/>
</dbReference>
<sequence>MNDSPLKTIEELRKFLKSSTLLSFKGQKRDEIYEWVEDTIIKFDYHVLGKKDKGVIKKYLEKITGLSRAQVTRLIGKQRKTGSVTVEKCNHRIFPKIYSDKDIWLLATTDELHDFPNGVMIKKILVRMFTEYKDLTYENISNISVGHIYNLRKSIHYQRLTKKYEKTKPRIVNIGERRKPTPNGVPGYLRVDTVHQGDMGRLKGVYHINILDEVTQFEMAGSVEKITESFLVPLLLKLINKFPFRVFEFHADNGSEYINRVVVSMLNKLLIKLTKSRSRQTNDNAQVEGKNGSVIRKWMGYGFIDQKHACLINDFYFDIFNEYLNFHRPCAFATEITDKKGKLKKVYKEKDYMTPYEKLKSLSNYQLYLKAGTTIEMLDKIAKRKSDNEIAKEVQDSRYKLFNRILPAYSSQ</sequence>
<proteinExistence type="predicted"/>
<evidence type="ECO:0000313" key="2">
    <source>
        <dbReference type="EMBL" id="PJE60920.1"/>
    </source>
</evidence>
<organism evidence="2 3">
    <name type="scientific">Candidatus Roizmanbacteria bacterium CG10_big_fil_rev_8_21_14_0_10_36_26</name>
    <dbReference type="NCBI Taxonomy" id="1974851"/>
    <lineage>
        <taxon>Bacteria</taxon>
        <taxon>Candidatus Roizmaniibacteriota</taxon>
    </lineage>
</organism>
<dbReference type="SUPFAM" id="SSF53098">
    <property type="entry name" value="Ribonuclease H-like"/>
    <property type="match status" value="1"/>
</dbReference>
<accession>A0A2M8KLZ8</accession>